<dbReference type="Pfam" id="PF21703">
    <property type="entry name" value="Gp10A-like"/>
    <property type="match status" value="1"/>
</dbReference>
<accession>A0ABT2HBI7</accession>
<comment type="caution">
    <text evidence="2">The sequence shown here is derived from an EMBL/GenBank/DDBJ whole genome shotgun (WGS) entry which is preliminary data.</text>
</comment>
<feature type="non-terminal residue" evidence="2">
    <location>
        <position position="181"/>
    </location>
</feature>
<protein>
    <recommendedName>
        <fullName evidence="1">Capsid Gp10A/Gp10B-like domain-containing protein</fullName>
    </recommendedName>
</protein>
<gene>
    <name evidence="2" type="ORF">N1032_26565</name>
</gene>
<sequence>MAADVTVADLADPSKNGQVGSRVMQAFAQLRGALSKNYVPASDRVAFVTPDVYSAIVASLQPYSAQFDGLVNQQTGVLNNISGFTVIEVPHLTQGGGDGKHAFPTTASAAGALKVNKTNVLALVAHRSAVGTVKLKDLSLERARRPEYQADEIIGRYAMGHGILRPEAVAAVVVKPKVQVA</sequence>
<evidence type="ECO:0000313" key="2">
    <source>
        <dbReference type="EMBL" id="MCS5737298.1"/>
    </source>
</evidence>
<organism evidence="2 3">
    <name type="scientific">Herbiconiux daphne</name>
    <dbReference type="NCBI Taxonomy" id="2970914"/>
    <lineage>
        <taxon>Bacteria</taxon>
        <taxon>Bacillati</taxon>
        <taxon>Actinomycetota</taxon>
        <taxon>Actinomycetes</taxon>
        <taxon>Micrococcales</taxon>
        <taxon>Microbacteriaceae</taxon>
        <taxon>Herbiconiux</taxon>
    </lineage>
</organism>
<evidence type="ECO:0000313" key="3">
    <source>
        <dbReference type="Proteomes" id="UP001165586"/>
    </source>
</evidence>
<keyword evidence="3" id="KW-1185">Reference proteome</keyword>
<name>A0ABT2HBI7_9MICO</name>
<dbReference type="EMBL" id="JANLCJ010000580">
    <property type="protein sequence ID" value="MCS5737298.1"/>
    <property type="molecule type" value="Genomic_DNA"/>
</dbReference>
<feature type="domain" description="Capsid Gp10A/Gp10B-like" evidence="1">
    <location>
        <begin position="7"/>
        <end position="172"/>
    </location>
</feature>
<dbReference type="Proteomes" id="UP001165586">
    <property type="component" value="Unassembled WGS sequence"/>
</dbReference>
<dbReference type="InterPro" id="IPR049301">
    <property type="entry name" value="Capsid_Gp10A/Gp10B-like_dom"/>
</dbReference>
<reference evidence="2" key="1">
    <citation type="submission" date="2022-08" db="EMBL/GenBank/DDBJ databases">
        <authorList>
            <person name="Deng Y."/>
            <person name="Han X.-F."/>
            <person name="Zhang Y.-Q."/>
        </authorList>
    </citation>
    <scope>NUCLEOTIDE SEQUENCE</scope>
    <source>
        <strain evidence="2">CPCC 203386</strain>
    </source>
</reference>
<evidence type="ECO:0000259" key="1">
    <source>
        <dbReference type="Pfam" id="PF21703"/>
    </source>
</evidence>
<proteinExistence type="predicted"/>